<evidence type="ECO:0000256" key="2">
    <source>
        <dbReference type="ARBA" id="ARBA00022857"/>
    </source>
</evidence>
<dbReference type="InterPro" id="IPR000304">
    <property type="entry name" value="Pyrroline-COOH_reductase"/>
</dbReference>
<dbReference type="Proteomes" id="UP000007013">
    <property type="component" value="Chromosome"/>
</dbReference>
<dbReference type="PANTHER" id="PTHR11645:SF0">
    <property type="entry name" value="PYRROLINE-5-CARBOXYLATE REDUCTASE 3"/>
    <property type="match status" value="1"/>
</dbReference>
<feature type="binding site" evidence="4">
    <location>
        <begin position="70"/>
        <end position="73"/>
    </location>
    <ligand>
        <name>NADP(+)</name>
        <dbReference type="ChEBI" id="CHEBI:58349"/>
    </ligand>
</feature>
<organism evidence="6 7">
    <name type="scientific">Opitutus terrae (strain DSM 11246 / JCM 15787 / PB90-1)</name>
    <dbReference type="NCBI Taxonomy" id="452637"/>
    <lineage>
        <taxon>Bacteria</taxon>
        <taxon>Pseudomonadati</taxon>
        <taxon>Verrucomicrobiota</taxon>
        <taxon>Opitutia</taxon>
        <taxon>Opitutales</taxon>
        <taxon>Opitutaceae</taxon>
        <taxon>Opitutus</taxon>
    </lineage>
</organism>
<evidence type="ECO:0000256" key="1">
    <source>
        <dbReference type="ARBA" id="ARBA00005525"/>
    </source>
</evidence>
<keyword evidence="7" id="KW-1185">Reference proteome</keyword>
<dbReference type="SUPFAM" id="SSF51735">
    <property type="entry name" value="NAD(P)-binding Rossmann-fold domains"/>
    <property type="match status" value="1"/>
</dbReference>
<dbReference type="RefSeq" id="WP_012376862.1">
    <property type="nucleotide sequence ID" value="NC_010571.1"/>
</dbReference>
<dbReference type="PIRSF" id="PIRSF000193">
    <property type="entry name" value="Pyrrol-5-carb_rd"/>
    <property type="match status" value="1"/>
</dbReference>
<accession>B1ZZZ8</accession>
<keyword evidence="3" id="KW-0560">Oxidoreductase</keyword>
<dbReference type="PANTHER" id="PTHR11645">
    <property type="entry name" value="PYRROLINE-5-CARBOXYLATE REDUCTASE"/>
    <property type="match status" value="1"/>
</dbReference>
<sequence>MSAPSIGFIGGGRVARIFLLGWTRAQKLPARIVVADPNADALTQLRAQFPAIETTTDLTAAAAQGVVFLATHPPVLADAAGRAAAALKPTAILVSLAPKFPIAKLSTLLGGFARIARSNPNAPSVVGAGFNPLAFGSALTAADRDTVRALFAPLGDSPEVAEEKIEAYAVFTAMGPTYLWFQMQALRELAVTFGLTPAEADVGLKRMTCGAARTLVDSGLAPTDVMDLVPVKPLAEMEPQVLELYRTRLPALFQKIKP</sequence>
<evidence type="ECO:0000313" key="6">
    <source>
        <dbReference type="EMBL" id="ACB77334.1"/>
    </source>
</evidence>
<dbReference type="Gene3D" id="3.40.50.720">
    <property type="entry name" value="NAD(P)-binding Rossmann-like Domain"/>
    <property type="match status" value="1"/>
</dbReference>
<evidence type="ECO:0000256" key="4">
    <source>
        <dbReference type="PIRSR" id="PIRSR000193-1"/>
    </source>
</evidence>
<dbReference type="HOGENOM" id="CLU_042344_3_2_0"/>
<dbReference type="eggNOG" id="COG0345">
    <property type="taxonomic scope" value="Bacteria"/>
</dbReference>
<dbReference type="OrthoDB" id="9805754at2"/>
<dbReference type="AlphaFoldDB" id="B1ZZZ8"/>
<dbReference type="GO" id="GO:0004735">
    <property type="term" value="F:pyrroline-5-carboxylate reductase activity"/>
    <property type="evidence" value="ECO:0007669"/>
    <property type="project" value="InterPro"/>
</dbReference>
<dbReference type="Pfam" id="PF03807">
    <property type="entry name" value="F420_oxidored"/>
    <property type="match status" value="1"/>
</dbReference>
<protein>
    <submittedName>
        <fullName evidence="6">NADP oxidoreductase coenzyme F420-dependent</fullName>
    </submittedName>
</protein>
<dbReference type="InterPro" id="IPR028939">
    <property type="entry name" value="P5C_Rdtase_cat_N"/>
</dbReference>
<dbReference type="InterPro" id="IPR036291">
    <property type="entry name" value="NAD(P)-bd_dom_sf"/>
</dbReference>
<dbReference type="SUPFAM" id="SSF48179">
    <property type="entry name" value="6-phosphogluconate dehydrogenase C-terminal domain-like"/>
    <property type="match status" value="1"/>
</dbReference>
<comment type="similarity">
    <text evidence="1">Belongs to the pyrroline-5-carboxylate reductase family.</text>
</comment>
<evidence type="ECO:0000313" key="7">
    <source>
        <dbReference type="Proteomes" id="UP000007013"/>
    </source>
</evidence>
<evidence type="ECO:0000256" key="3">
    <source>
        <dbReference type="ARBA" id="ARBA00023002"/>
    </source>
</evidence>
<dbReference type="STRING" id="452637.Oter_4060"/>
<gene>
    <name evidence="6" type="ordered locus">Oter_4060</name>
</gene>
<dbReference type="InterPro" id="IPR008927">
    <property type="entry name" value="6-PGluconate_DH-like_C_sf"/>
</dbReference>
<dbReference type="KEGG" id="ote:Oter_4060"/>
<feature type="domain" description="Pyrroline-5-carboxylate reductase catalytic N-terminal" evidence="5">
    <location>
        <begin position="6"/>
        <end position="97"/>
    </location>
</feature>
<proteinExistence type="inferred from homology"/>
<name>B1ZZZ8_OPITP</name>
<dbReference type="GO" id="GO:0055129">
    <property type="term" value="P:L-proline biosynthetic process"/>
    <property type="evidence" value="ECO:0007669"/>
    <property type="project" value="TreeGrafter"/>
</dbReference>
<dbReference type="EMBL" id="CP001032">
    <property type="protein sequence ID" value="ACB77334.1"/>
    <property type="molecule type" value="Genomic_DNA"/>
</dbReference>
<evidence type="ECO:0000259" key="5">
    <source>
        <dbReference type="Pfam" id="PF03807"/>
    </source>
</evidence>
<keyword evidence="2 4" id="KW-0521">NADP</keyword>
<reference evidence="6 7" key="1">
    <citation type="journal article" date="2011" name="J. Bacteriol.">
        <title>Genome sequence of the verrucomicrobium Opitutus terrae PB90-1, an abundant inhabitant of rice paddy soil ecosystems.</title>
        <authorList>
            <person name="van Passel M.W."/>
            <person name="Kant R."/>
            <person name="Palva A."/>
            <person name="Copeland A."/>
            <person name="Lucas S."/>
            <person name="Lapidus A."/>
            <person name="Glavina del Rio T."/>
            <person name="Pitluck S."/>
            <person name="Goltsman E."/>
            <person name="Clum A."/>
            <person name="Sun H."/>
            <person name="Schmutz J."/>
            <person name="Larimer F.W."/>
            <person name="Land M.L."/>
            <person name="Hauser L."/>
            <person name="Kyrpides N."/>
            <person name="Mikhailova N."/>
            <person name="Richardson P.P."/>
            <person name="Janssen P.H."/>
            <person name="de Vos W.M."/>
            <person name="Smidt H."/>
        </authorList>
    </citation>
    <scope>NUCLEOTIDE SEQUENCE [LARGE SCALE GENOMIC DNA]</scope>
    <source>
        <strain evidence="7">DSM 11246 / JCM 15787 / PB90-1</strain>
    </source>
</reference>